<dbReference type="GO" id="GO:0005737">
    <property type="term" value="C:cytoplasm"/>
    <property type="evidence" value="ECO:0007669"/>
    <property type="project" value="UniProtKB-ARBA"/>
</dbReference>
<comment type="subcellular location">
    <subcellularLocation>
        <location evidence="1 6">Nucleus</location>
    </subcellularLocation>
</comment>
<dbReference type="GO" id="GO:0006383">
    <property type="term" value="P:transcription by RNA polymerase III"/>
    <property type="evidence" value="ECO:0007669"/>
    <property type="project" value="UniProtKB-UniRule"/>
</dbReference>
<evidence type="ECO:0000256" key="1">
    <source>
        <dbReference type="ARBA" id="ARBA00004123"/>
    </source>
</evidence>
<dbReference type="EMBL" id="CANTUO010000007">
    <property type="protein sequence ID" value="CAI5760508.1"/>
    <property type="molecule type" value="Genomic_DNA"/>
</dbReference>
<evidence type="ECO:0000313" key="8">
    <source>
        <dbReference type="Proteomes" id="UP001152885"/>
    </source>
</evidence>
<dbReference type="PIRSF" id="PIRSF028763">
    <property type="entry name" value="RNA_pol_Rpc34"/>
    <property type="match status" value="1"/>
</dbReference>
<evidence type="ECO:0000256" key="3">
    <source>
        <dbReference type="ARBA" id="ARBA00022478"/>
    </source>
</evidence>
<dbReference type="AlphaFoldDB" id="A0A9W4XNI3"/>
<reference evidence="7" key="1">
    <citation type="submission" date="2022-12" db="EMBL/GenBank/DDBJ databases">
        <authorList>
            <person name="Brejova B."/>
        </authorList>
    </citation>
    <scope>NUCLEOTIDE SEQUENCE</scope>
</reference>
<evidence type="ECO:0000313" key="7">
    <source>
        <dbReference type="EMBL" id="CAI5760508.1"/>
    </source>
</evidence>
<comment type="similarity">
    <text evidence="2 6">Belongs to the eukaryotic RPC34/RPC39 RNA polymerase subunit family.</text>
</comment>
<dbReference type="InterPro" id="IPR036388">
    <property type="entry name" value="WH-like_DNA-bd_sf"/>
</dbReference>
<dbReference type="GO" id="GO:0005654">
    <property type="term" value="C:nucleoplasm"/>
    <property type="evidence" value="ECO:0007669"/>
    <property type="project" value="UniProtKB-ARBA"/>
</dbReference>
<evidence type="ECO:0000256" key="4">
    <source>
        <dbReference type="ARBA" id="ARBA00023163"/>
    </source>
</evidence>
<comment type="function">
    <text evidence="6">DNA-dependent RNA polymerase catalyzes the transcription of DNA into RNA using the four ribonucleoside triphosphates as substrates. Specific peripheric component of RNA polymerase III which synthesizes small RNAs, such as 5S rRNA and tRNAs.</text>
</comment>
<dbReference type="GO" id="GO:0005666">
    <property type="term" value="C:RNA polymerase III complex"/>
    <property type="evidence" value="ECO:0007669"/>
    <property type="project" value="UniProtKB-UniRule"/>
</dbReference>
<gene>
    <name evidence="7" type="ORF">CANVERA_P5017</name>
</gene>
<keyword evidence="5 6" id="KW-0539">Nucleus</keyword>
<comment type="caution">
    <text evidence="7">The sequence shown here is derived from an EMBL/GenBank/DDBJ whole genome shotgun (WGS) entry which is preliminary data.</text>
</comment>
<dbReference type="FunFam" id="1.10.10.10:FF:000116">
    <property type="entry name" value="DNA-directed RNA polymerase III subunit RPC6"/>
    <property type="match status" value="1"/>
</dbReference>
<sequence length="311" mass="35694">MSISDQANLLHLKMRDLGNNKLFSQSELQNLLGTTTKESELMMYLQELMNKKLTKLSKQGDEIKFQAISSEDAAKVFSMNNDEAMIYEHIEASGREGIWTKTLKAKTNLHQHIVSKCLKSLESNRYIKAVKSVKYPTRKIYMLYNVQPSIDVTGGPWFTDSELDTEFIDTLVEVIWRFIANKTFPKSDDNNPVQTSYISQHPGVDLDDVTNMINQSKVSSIELGVSDIRSLCDVLIFDDKIEEITTGVFKATWQSVIEKGLNKDIKDLHIPRETMEYLLSNQSYSIFDYKSTIEDLNEESDLIYLDSWINE</sequence>
<name>A0A9W4XNI3_9ASCO</name>
<dbReference type="InterPro" id="IPR016049">
    <property type="entry name" value="RNA_pol_Rpc34-like"/>
</dbReference>
<evidence type="ECO:0000256" key="5">
    <source>
        <dbReference type="ARBA" id="ARBA00023242"/>
    </source>
</evidence>
<dbReference type="OrthoDB" id="613763at2759"/>
<proteinExistence type="inferred from homology"/>
<evidence type="ECO:0000256" key="6">
    <source>
        <dbReference type="PIRNR" id="PIRNR028763"/>
    </source>
</evidence>
<dbReference type="PANTHER" id="PTHR12780">
    <property type="entry name" value="RNA POLYMERASE III DNA DIRECTED , 39KD SUBUNIT-RELATED"/>
    <property type="match status" value="1"/>
</dbReference>
<dbReference type="InterPro" id="IPR007832">
    <property type="entry name" value="RNA_pol_Rpc34"/>
</dbReference>
<protein>
    <recommendedName>
        <fullName evidence="6">DNA-directed RNA polymerase III subunit RPC6</fullName>
        <shortName evidence="6">RNA polymerase III subunit C6</shortName>
    </recommendedName>
</protein>
<dbReference type="Gene3D" id="1.10.10.10">
    <property type="entry name" value="Winged helix-like DNA-binding domain superfamily/Winged helix DNA-binding domain"/>
    <property type="match status" value="1"/>
</dbReference>
<keyword evidence="3 6" id="KW-0240">DNA-directed RNA polymerase</keyword>
<dbReference type="SUPFAM" id="SSF46785">
    <property type="entry name" value="Winged helix' DNA-binding domain"/>
    <property type="match status" value="1"/>
</dbReference>
<dbReference type="Proteomes" id="UP001152885">
    <property type="component" value="Unassembled WGS sequence"/>
</dbReference>
<organism evidence="7 8">
    <name type="scientific">Candida verbasci</name>
    <dbReference type="NCBI Taxonomy" id="1227364"/>
    <lineage>
        <taxon>Eukaryota</taxon>
        <taxon>Fungi</taxon>
        <taxon>Dikarya</taxon>
        <taxon>Ascomycota</taxon>
        <taxon>Saccharomycotina</taxon>
        <taxon>Pichiomycetes</taxon>
        <taxon>Debaryomycetaceae</taxon>
        <taxon>Candida/Lodderomyces clade</taxon>
        <taxon>Candida</taxon>
    </lineage>
</organism>
<evidence type="ECO:0000256" key="2">
    <source>
        <dbReference type="ARBA" id="ARBA00011038"/>
    </source>
</evidence>
<dbReference type="InterPro" id="IPR036390">
    <property type="entry name" value="WH_DNA-bd_sf"/>
</dbReference>
<dbReference type="Pfam" id="PF05158">
    <property type="entry name" value="RNA_pol_Rpc34"/>
    <property type="match status" value="1"/>
</dbReference>
<keyword evidence="8" id="KW-1185">Reference proteome</keyword>
<accession>A0A9W4XNI3</accession>
<keyword evidence="4 6" id="KW-0804">Transcription</keyword>